<feature type="compositionally biased region" description="Basic and acidic residues" evidence="1">
    <location>
        <begin position="1"/>
        <end position="10"/>
    </location>
</feature>
<evidence type="ECO:0000313" key="3">
    <source>
        <dbReference type="Proteomes" id="UP001633002"/>
    </source>
</evidence>
<dbReference type="Proteomes" id="UP001633002">
    <property type="component" value="Unassembled WGS sequence"/>
</dbReference>
<feature type="region of interest" description="Disordered" evidence="1">
    <location>
        <begin position="1"/>
        <end position="32"/>
    </location>
</feature>
<evidence type="ECO:0000256" key="1">
    <source>
        <dbReference type="SAM" id="MobiDB-lite"/>
    </source>
</evidence>
<organism evidence="2 3">
    <name type="scientific">Riccia sorocarpa</name>
    <dbReference type="NCBI Taxonomy" id="122646"/>
    <lineage>
        <taxon>Eukaryota</taxon>
        <taxon>Viridiplantae</taxon>
        <taxon>Streptophyta</taxon>
        <taxon>Embryophyta</taxon>
        <taxon>Marchantiophyta</taxon>
        <taxon>Marchantiopsida</taxon>
        <taxon>Marchantiidae</taxon>
        <taxon>Marchantiales</taxon>
        <taxon>Ricciaceae</taxon>
        <taxon>Riccia</taxon>
    </lineage>
</organism>
<proteinExistence type="predicted"/>
<evidence type="ECO:0000313" key="2">
    <source>
        <dbReference type="EMBL" id="KAL3691718.1"/>
    </source>
</evidence>
<gene>
    <name evidence="2" type="ORF">R1sor_005369</name>
</gene>
<dbReference type="AlphaFoldDB" id="A0ABD3HJV1"/>
<comment type="caution">
    <text evidence="2">The sequence shown here is derived from an EMBL/GenBank/DDBJ whole genome shotgun (WGS) entry which is preliminary data.</text>
</comment>
<accession>A0ABD3HJV1</accession>
<reference evidence="2 3" key="1">
    <citation type="submission" date="2024-09" db="EMBL/GenBank/DDBJ databases">
        <title>Chromosome-scale assembly of Riccia sorocarpa.</title>
        <authorList>
            <person name="Paukszto L."/>
        </authorList>
    </citation>
    <scope>NUCLEOTIDE SEQUENCE [LARGE SCALE GENOMIC DNA]</scope>
    <source>
        <strain evidence="2">LP-2024</strain>
        <tissue evidence="2">Aerial parts of the thallus</tissue>
    </source>
</reference>
<keyword evidence="3" id="KW-1185">Reference proteome</keyword>
<protein>
    <submittedName>
        <fullName evidence="2">Uncharacterized protein</fullName>
    </submittedName>
</protein>
<sequence>MEENRGHLSDEQLIEAPRRVYPPSTPSTDRPSVHVKIGMTECLKAIRRLAEKGIVSFYFAGEPAIGPFRSWVQANWGREIGAQIVSVQELGERAFLTTVMTAGEWDAILRNPYAPIRGCKCLVAHLPWTPDTEAENFRPAAKPIQVELLRVPKWAKEHLLKIFAKIGQSSKKRQLLSRGHSKLNKTLEEMENVQPSVQ</sequence>
<dbReference type="EMBL" id="JBJQOH010000003">
    <property type="protein sequence ID" value="KAL3691718.1"/>
    <property type="molecule type" value="Genomic_DNA"/>
</dbReference>
<name>A0ABD3HJV1_9MARC</name>